<name>A0AC61SAC6_9EURY</name>
<evidence type="ECO:0000313" key="2">
    <source>
        <dbReference type="Proteomes" id="UP000315423"/>
    </source>
</evidence>
<reference evidence="1" key="1">
    <citation type="submission" date="2018-09" db="EMBL/GenBank/DDBJ databases">
        <title>A genomic encyclopedia of anaerobic methanotrophic archaea.</title>
        <authorList>
            <person name="Skennerton C.T."/>
            <person name="Chadwick G.L."/>
            <person name="Laso-Perez R."/>
            <person name="Leu A.O."/>
            <person name="Speth D.R."/>
            <person name="Yu H."/>
            <person name="Morgan-Lang C."/>
            <person name="Hatzenpichler R."/>
            <person name="Goudeau D."/>
            <person name="Malmstrom R."/>
            <person name="Woyke T."/>
            <person name="Hallam S."/>
            <person name="Tyson G.W."/>
            <person name="Wegener G."/>
            <person name="Boetius A."/>
            <person name="Orphan V.J."/>
        </authorList>
    </citation>
    <scope>NUCLEOTIDE SEQUENCE</scope>
    <source>
        <strain evidence="1">CONS3730D10UFb2</strain>
    </source>
</reference>
<evidence type="ECO:0000313" key="1">
    <source>
        <dbReference type="EMBL" id="TKY91462.1"/>
    </source>
</evidence>
<accession>A0AC61SAC6</accession>
<proteinExistence type="predicted"/>
<comment type="caution">
    <text evidence="1">The sequence shown here is derived from an EMBL/GenBank/DDBJ whole genome shotgun (WGS) entry which is preliminary data.</text>
</comment>
<dbReference type="Proteomes" id="UP000315423">
    <property type="component" value="Unassembled WGS sequence"/>
</dbReference>
<protein>
    <submittedName>
        <fullName evidence="1">PEF-CTERM sorting domain-containing protein</fullName>
    </submittedName>
</protein>
<sequence length="81" mass="8965">MNQKILGAIGIIIILLCLVEIVDAIVSGYDFTDSNELDNENSSVEEKIIDDSKHIPEFSSIAFPVAIIIGILFIYTSHKEK</sequence>
<organism evidence="1 2">
    <name type="scientific">Candidatus Methanomarinus sp</name>
    <dbReference type="NCBI Taxonomy" id="3386244"/>
    <lineage>
        <taxon>Archaea</taxon>
        <taxon>Methanobacteriati</taxon>
        <taxon>Methanobacteriota</taxon>
        <taxon>Stenosarchaea group</taxon>
        <taxon>Methanomicrobia</taxon>
        <taxon>Methanosarcinales</taxon>
        <taxon>ANME-2 cluster</taxon>
        <taxon>Candidatus Methanocomedenaceae</taxon>
        <taxon>Candidatus Methanomarinus</taxon>
    </lineage>
</organism>
<dbReference type="EMBL" id="QYBA01000191">
    <property type="protein sequence ID" value="TKY91462.1"/>
    <property type="molecule type" value="Genomic_DNA"/>
</dbReference>
<gene>
    <name evidence="1" type="ORF">C5S46_05680</name>
</gene>